<feature type="transmembrane region" description="Helical" evidence="1">
    <location>
        <begin position="12"/>
        <end position="30"/>
    </location>
</feature>
<name>A0ABT9U3R3_PAEHA</name>
<comment type="caution">
    <text evidence="2">The sequence shown here is derived from an EMBL/GenBank/DDBJ whole genome shotgun (WGS) entry which is preliminary data.</text>
</comment>
<evidence type="ECO:0000313" key="2">
    <source>
        <dbReference type="EMBL" id="MDQ0113877.1"/>
    </source>
</evidence>
<protein>
    <submittedName>
        <fullName evidence="2">Uncharacterized protein</fullName>
    </submittedName>
</protein>
<dbReference type="Proteomes" id="UP001229346">
    <property type="component" value="Unassembled WGS sequence"/>
</dbReference>
<sequence>MNEWKKKLFVSRATPTLAVVAVLITLFTFWD</sequence>
<proteinExistence type="predicted"/>
<gene>
    <name evidence="2" type="ORF">J2T15_003320</name>
</gene>
<dbReference type="EMBL" id="JAUSSU010000006">
    <property type="protein sequence ID" value="MDQ0113877.1"/>
    <property type="molecule type" value="Genomic_DNA"/>
</dbReference>
<keyword evidence="1" id="KW-0472">Membrane</keyword>
<accession>A0ABT9U3R3</accession>
<reference evidence="2 3" key="1">
    <citation type="submission" date="2023-07" db="EMBL/GenBank/DDBJ databases">
        <title>Sorghum-associated microbial communities from plants grown in Nebraska, USA.</title>
        <authorList>
            <person name="Schachtman D."/>
        </authorList>
    </citation>
    <scope>NUCLEOTIDE SEQUENCE [LARGE SCALE GENOMIC DNA]</scope>
    <source>
        <strain evidence="2 3">CC482</strain>
    </source>
</reference>
<evidence type="ECO:0000313" key="3">
    <source>
        <dbReference type="Proteomes" id="UP001229346"/>
    </source>
</evidence>
<keyword evidence="3" id="KW-1185">Reference proteome</keyword>
<organism evidence="2 3">
    <name type="scientific">Paenibacillus harenae</name>
    <dbReference type="NCBI Taxonomy" id="306543"/>
    <lineage>
        <taxon>Bacteria</taxon>
        <taxon>Bacillati</taxon>
        <taxon>Bacillota</taxon>
        <taxon>Bacilli</taxon>
        <taxon>Bacillales</taxon>
        <taxon>Paenibacillaceae</taxon>
        <taxon>Paenibacillus</taxon>
    </lineage>
</organism>
<keyword evidence="1" id="KW-0812">Transmembrane</keyword>
<evidence type="ECO:0000256" key="1">
    <source>
        <dbReference type="SAM" id="Phobius"/>
    </source>
</evidence>
<keyword evidence="1" id="KW-1133">Transmembrane helix</keyword>